<feature type="transmembrane region" description="Helical" evidence="2">
    <location>
        <begin position="128"/>
        <end position="147"/>
    </location>
</feature>
<gene>
    <name evidence="3" type="ORF">Airi02_000930</name>
</gene>
<keyword evidence="2" id="KW-0472">Membrane</keyword>
<dbReference type="Proteomes" id="UP001165074">
    <property type="component" value="Unassembled WGS sequence"/>
</dbReference>
<feature type="compositionally biased region" description="Basic and acidic residues" evidence="1">
    <location>
        <begin position="209"/>
        <end position="221"/>
    </location>
</feature>
<evidence type="ECO:0000256" key="1">
    <source>
        <dbReference type="SAM" id="MobiDB-lite"/>
    </source>
</evidence>
<protein>
    <submittedName>
        <fullName evidence="3">Uncharacterized protein</fullName>
    </submittedName>
</protein>
<keyword evidence="4" id="KW-1185">Reference proteome</keyword>
<comment type="caution">
    <text evidence="3">The sequence shown here is derived from an EMBL/GenBank/DDBJ whole genome shotgun (WGS) entry which is preliminary data.</text>
</comment>
<feature type="region of interest" description="Disordered" evidence="1">
    <location>
        <begin position="197"/>
        <end position="221"/>
    </location>
</feature>
<name>A0A9W6VXT9_9ACTN</name>
<keyword evidence="2" id="KW-1133">Transmembrane helix</keyword>
<dbReference type="AlphaFoldDB" id="A0A9W6VXT9"/>
<feature type="compositionally biased region" description="Low complexity" evidence="1">
    <location>
        <begin position="197"/>
        <end position="207"/>
    </location>
</feature>
<evidence type="ECO:0000313" key="4">
    <source>
        <dbReference type="Proteomes" id="UP001165074"/>
    </source>
</evidence>
<feature type="transmembrane region" description="Helical" evidence="2">
    <location>
        <begin position="154"/>
        <end position="171"/>
    </location>
</feature>
<accession>A0A9W6VXT9</accession>
<evidence type="ECO:0000256" key="2">
    <source>
        <dbReference type="SAM" id="Phobius"/>
    </source>
</evidence>
<dbReference type="EMBL" id="BSTK01000001">
    <property type="protein sequence ID" value="GLY82161.1"/>
    <property type="molecule type" value="Genomic_DNA"/>
</dbReference>
<organism evidence="3 4">
    <name type="scientific">Actinoallomurus iriomotensis</name>
    <dbReference type="NCBI Taxonomy" id="478107"/>
    <lineage>
        <taxon>Bacteria</taxon>
        <taxon>Bacillati</taxon>
        <taxon>Actinomycetota</taxon>
        <taxon>Actinomycetes</taxon>
        <taxon>Streptosporangiales</taxon>
        <taxon>Thermomonosporaceae</taxon>
        <taxon>Actinoallomurus</taxon>
    </lineage>
</organism>
<reference evidence="3" key="1">
    <citation type="submission" date="2023-03" db="EMBL/GenBank/DDBJ databases">
        <title>Actinoallomurus iriomotensis NBRC 103684.</title>
        <authorList>
            <person name="Ichikawa N."/>
            <person name="Sato H."/>
            <person name="Tonouchi N."/>
        </authorList>
    </citation>
    <scope>NUCLEOTIDE SEQUENCE</scope>
    <source>
        <strain evidence="3">NBRC 103684</strain>
    </source>
</reference>
<sequence length="221" mass="24128">MMCPRRPVGEREASSSQIWEKGSPVAKLDDAANVRGRRFALAAIEAQPWDYAATVGDGLKLTFGWARHDYPKHSVSRLYEFPVDTRTQPGYPLMQGQESAAVVAYAGPGPTGSIHGPYAGWLRTYQDWIFVRGPVLAFILLLGLTALRRRERLDAALAWSVAAGLLMVPLLTADFDYRYILPATSSACVAAALATRRTRPSEAGEGESSAERRAPVPAEPR</sequence>
<evidence type="ECO:0000313" key="3">
    <source>
        <dbReference type="EMBL" id="GLY82161.1"/>
    </source>
</evidence>
<proteinExistence type="predicted"/>
<keyword evidence="2" id="KW-0812">Transmembrane</keyword>